<comment type="caution">
    <text evidence="2">The sequence shown here is derived from an EMBL/GenBank/DDBJ whole genome shotgun (WGS) entry which is preliminary data.</text>
</comment>
<feature type="region of interest" description="Disordered" evidence="1">
    <location>
        <begin position="1"/>
        <end position="63"/>
    </location>
</feature>
<keyword evidence="3" id="KW-1185">Reference proteome</keyword>
<reference evidence="2 3" key="1">
    <citation type="journal article" date="2020" name="Microb. Genom.">
        <title>Genetic diversity of clinical and environmental Mucorales isolates obtained from an investigation of mucormycosis cases among solid organ transplant recipients.</title>
        <authorList>
            <person name="Nguyen M.H."/>
            <person name="Kaul D."/>
            <person name="Muto C."/>
            <person name="Cheng S.J."/>
            <person name="Richter R.A."/>
            <person name="Bruno V.M."/>
            <person name="Liu G."/>
            <person name="Beyhan S."/>
            <person name="Sundermann A.J."/>
            <person name="Mounaud S."/>
            <person name="Pasculle A.W."/>
            <person name="Nierman W.C."/>
            <person name="Driscoll E."/>
            <person name="Cumbie R."/>
            <person name="Clancy C.J."/>
            <person name="Dupont C.L."/>
        </authorList>
    </citation>
    <scope>NUCLEOTIDE SEQUENCE [LARGE SCALE GENOMIC DNA]</scope>
    <source>
        <strain evidence="2 3">GL24</strain>
    </source>
</reference>
<sequence length="101" mass="11043">MARRCWKTSRQRQAAWHHRGGGRCRARAGRSTGPGRAQRGQVPGRPDGAQDHHRSGQDREHRRRLMYPAAATCVVAGAIPVQGHAFAGPAFTRLRAGCVLP</sequence>
<proteinExistence type="predicted"/>
<name>A0A9P7C131_9FUNG</name>
<evidence type="ECO:0000256" key="1">
    <source>
        <dbReference type="SAM" id="MobiDB-lite"/>
    </source>
</evidence>
<feature type="compositionally biased region" description="Basic and acidic residues" evidence="1">
    <location>
        <begin position="48"/>
        <end position="60"/>
    </location>
</feature>
<accession>A0A9P7C131</accession>
<dbReference type="AlphaFoldDB" id="A0A9P7C131"/>
<gene>
    <name evidence="2" type="ORF">G6F50_017223</name>
</gene>
<feature type="compositionally biased region" description="Basic residues" evidence="1">
    <location>
        <begin position="1"/>
        <end position="28"/>
    </location>
</feature>
<protein>
    <submittedName>
        <fullName evidence="2">Uncharacterized protein</fullName>
    </submittedName>
</protein>
<evidence type="ECO:0000313" key="2">
    <source>
        <dbReference type="EMBL" id="KAG1530577.1"/>
    </source>
</evidence>
<dbReference type="EMBL" id="JAANIU010012223">
    <property type="protein sequence ID" value="KAG1530577.1"/>
    <property type="molecule type" value="Genomic_DNA"/>
</dbReference>
<dbReference type="Proteomes" id="UP000740926">
    <property type="component" value="Unassembled WGS sequence"/>
</dbReference>
<evidence type="ECO:0000313" key="3">
    <source>
        <dbReference type="Proteomes" id="UP000740926"/>
    </source>
</evidence>
<organism evidence="2 3">
    <name type="scientific">Rhizopus delemar</name>
    <dbReference type="NCBI Taxonomy" id="936053"/>
    <lineage>
        <taxon>Eukaryota</taxon>
        <taxon>Fungi</taxon>
        <taxon>Fungi incertae sedis</taxon>
        <taxon>Mucoromycota</taxon>
        <taxon>Mucoromycotina</taxon>
        <taxon>Mucoromycetes</taxon>
        <taxon>Mucorales</taxon>
        <taxon>Mucorineae</taxon>
        <taxon>Rhizopodaceae</taxon>
        <taxon>Rhizopus</taxon>
    </lineage>
</organism>